<evidence type="ECO:0000313" key="2">
    <source>
        <dbReference type="EMBL" id="PAU80077.1"/>
    </source>
</evidence>
<dbReference type="PROSITE" id="PS51833">
    <property type="entry name" value="HDOD"/>
    <property type="match status" value="1"/>
</dbReference>
<keyword evidence="3" id="KW-1185">Reference proteome</keyword>
<name>A0A2A2F5X6_9GAMM</name>
<keyword evidence="2" id="KW-0808">Transferase</keyword>
<dbReference type="RefSeq" id="WP_095617697.1">
    <property type="nucleotide sequence ID" value="NZ_NSKD01000004.1"/>
</dbReference>
<dbReference type="Proteomes" id="UP000218896">
    <property type="component" value="Unassembled WGS sequence"/>
</dbReference>
<dbReference type="GO" id="GO:0016301">
    <property type="term" value="F:kinase activity"/>
    <property type="evidence" value="ECO:0007669"/>
    <property type="project" value="UniProtKB-KW"/>
</dbReference>
<evidence type="ECO:0000313" key="3">
    <source>
        <dbReference type="Proteomes" id="UP000218896"/>
    </source>
</evidence>
<proteinExistence type="predicted"/>
<comment type="caution">
    <text evidence="2">The sequence shown here is derived from an EMBL/GenBank/DDBJ whole genome shotgun (WGS) entry which is preliminary data.</text>
</comment>
<organism evidence="2 3">
    <name type="scientific">Halovibrio salipaludis</name>
    <dbReference type="NCBI Taxonomy" id="2032626"/>
    <lineage>
        <taxon>Bacteria</taxon>
        <taxon>Pseudomonadati</taxon>
        <taxon>Pseudomonadota</taxon>
        <taxon>Gammaproteobacteria</taxon>
        <taxon>Oceanospirillales</taxon>
        <taxon>Halomonadaceae</taxon>
        <taxon>Halovibrio</taxon>
    </lineage>
</organism>
<dbReference type="SUPFAM" id="SSF109604">
    <property type="entry name" value="HD-domain/PDEase-like"/>
    <property type="match status" value="1"/>
</dbReference>
<dbReference type="AlphaFoldDB" id="A0A2A2F5X6"/>
<reference evidence="2 3" key="1">
    <citation type="submission" date="2017-08" db="EMBL/GenBank/DDBJ databases">
        <title>Halovibrio sewagensis sp. nov., isolated from wastewater of high salinity.</title>
        <authorList>
            <person name="Dong X."/>
            <person name="Zhang G."/>
        </authorList>
    </citation>
    <scope>NUCLEOTIDE SEQUENCE [LARGE SCALE GENOMIC DNA]</scope>
    <source>
        <strain evidence="2 3">YL5-2</strain>
    </source>
</reference>
<dbReference type="Pfam" id="PF08668">
    <property type="entry name" value="HDOD"/>
    <property type="match status" value="1"/>
</dbReference>
<protein>
    <submittedName>
        <fullName evidence="2">Histidine kinase</fullName>
    </submittedName>
</protein>
<dbReference type="EMBL" id="NSKD01000004">
    <property type="protein sequence ID" value="PAU80077.1"/>
    <property type="molecule type" value="Genomic_DNA"/>
</dbReference>
<feature type="domain" description="HDOD" evidence="1">
    <location>
        <begin position="23"/>
        <end position="209"/>
    </location>
</feature>
<dbReference type="PANTHER" id="PTHR33525:SF3">
    <property type="entry name" value="RIBONUCLEASE Y"/>
    <property type="match status" value="1"/>
</dbReference>
<evidence type="ECO:0000259" key="1">
    <source>
        <dbReference type="PROSITE" id="PS51833"/>
    </source>
</evidence>
<dbReference type="OrthoDB" id="598113at2"/>
<dbReference type="InterPro" id="IPR013976">
    <property type="entry name" value="HDOD"/>
</dbReference>
<accession>A0A2A2F5X6</accession>
<dbReference type="InterPro" id="IPR052340">
    <property type="entry name" value="RNase_Y/CdgJ"/>
</dbReference>
<sequence>MTELANRIRDQLLTAIDQDQLTLPTLPEVALKVRDIAEDDNATIQDISKTISDDAAMSARIIKVVNSPLFRGSREINTLNMAVSRLGMDYTSSLAMGLAMEQMFQATSDMVDRRLRTIWQRSTEIAGIAQVLAQHYTKLRPEQATLAGLVCQIGALPVLRFVEDHDLQVNSAMLDNLVDELHPVIGDRILKRWDFPLELHHVPSEHVNFGRQVPEADYADVVMVASLQTLVGTGHPYTEMNWHEVTAFHRLGLDPESGMEDDEDLGEQMDAAMALLKG</sequence>
<keyword evidence="2" id="KW-0418">Kinase</keyword>
<dbReference type="Gene3D" id="1.10.3210.10">
    <property type="entry name" value="Hypothetical protein af1432"/>
    <property type="match status" value="1"/>
</dbReference>
<gene>
    <name evidence="2" type="ORF">CK501_10515</name>
</gene>
<dbReference type="PANTHER" id="PTHR33525">
    <property type="match status" value="1"/>
</dbReference>